<sequence length="162" mass="18515">MADKIKLKLNNLRLEVDAAVERAEASEAKNKKLEQALLEKEQEITSLTHKLAVADEQLEKVETTLAAAKAENVDNVGSKTTSEGLQRKIQLLEEELDAAEKNAKDTVEKLRQVDVKAEHFERQVQRMEQERDAWEKKYEDSQAKYHASKKELDELVLQMEGL</sequence>
<dbReference type="Pfam" id="PF00261">
    <property type="entry name" value="Tropomyosin"/>
    <property type="match status" value="2"/>
</dbReference>
<dbReference type="Gene3D" id="1.20.5.340">
    <property type="match status" value="1"/>
</dbReference>
<evidence type="ECO:0000313" key="4">
    <source>
        <dbReference type="Proteomes" id="UP000799118"/>
    </source>
</evidence>
<evidence type="ECO:0000313" key="3">
    <source>
        <dbReference type="EMBL" id="KAE9399927.1"/>
    </source>
</evidence>
<gene>
    <name evidence="3" type="ORF">BT96DRAFT_919826</name>
</gene>
<keyword evidence="4" id="KW-1185">Reference proteome</keyword>
<accession>A0A6A4HSI7</accession>
<organism evidence="3 4">
    <name type="scientific">Gymnopus androsaceus JB14</name>
    <dbReference type="NCBI Taxonomy" id="1447944"/>
    <lineage>
        <taxon>Eukaryota</taxon>
        <taxon>Fungi</taxon>
        <taxon>Dikarya</taxon>
        <taxon>Basidiomycota</taxon>
        <taxon>Agaricomycotina</taxon>
        <taxon>Agaricomycetes</taxon>
        <taxon>Agaricomycetidae</taxon>
        <taxon>Agaricales</taxon>
        <taxon>Marasmiineae</taxon>
        <taxon>Omphalotaceae</taxon>
        <taxon>Gymnopus</taxon>
    </lineage>
</organism>
<proteinExistence type="predicted"/>
<dbReference type="Proteomes" id="UP000799118">
    <property type="component" value="Unassembled WGS sequence"/>
</dbReference>
<dbReference type="SUPFAM" id="SSF57997">
    <property type="entry name" value="Tropomyosin"/>
    <property type="match status" value="1"/>
</dbReference>
<dbReference type="OrthoDB" id="128924at2759"/>
<protein>
    <submittedName>
        <fullName evidence="3">Actin filament-coating protein tropomyosin</fullName>
    </submittedName>
</protein>
<keyword evidence="1 2" id="KW-0175">Coiled coil</keyword>
<dbReference type="AlphaFoldDB" id="A0A6A4HSI7"/>
<name>A0A6A4HSI7_9AGAR</name>
<feature type="coiled-coil region" evidence="2">
    <location>
        <begin position="2"/>
        <end position="158"/>
    </location>
</feature>
<evidence type="ECO:0000256" key="1">
    <source>
        <dbReference type="ARBA" id="ARBA00023054"/>
    </source>
</evidence>
<evidence type="ECO:0000256" key="2">
    <source>
        <dbReference type="SAM" id="Coils"/>
    </source>
</evidence>
<dbReference type="EMBL" id="ML769463">
    <property type="protein sequence ID" value="KAE9399927.1"/>
    <property type="molecule type" value="Genomic_DNA"/>
</dbReference>
<reference evidence="3" key="1">
    <citation type="journal article" date="2019" name="Environ. Microbiol.">
        <title>Fungal ecological strategies reflected in gene transcription - a case study of two litter decomposers.</title>
        <authorList>
            <person name="Barbi F."/>
            <person name="Kohler A."/>
            <person name="Barry K."/>
            <person name="Baskaran P."/>
            <person name="Daum C."/>
            <person name="Fauchery L."/>
            <person name="Ihrmark K."/>
            <person name="Kuo A."/>
            <person name="LaButti K."/>
            <person name="Lipzen A."/>
            <person name="Morin E."/>
            <person name="Grigoriev I.V."/>
            <person name="Henrissat B."/>
            <person name="Lindahl B."/>
            <person name="Martin F."/>
        </authorList>
    </citation>
    <scope>NUCLEOTIDE SEQUENCE</scope>
    <source>
        <strain evidence="3">JB14</strain>
    </source>
</reference>
<dbReference type="InterPro" id="IPR000533">
    <property type="entry name" value="Tropomyosin"/>
</dbReference>